<proteinExistence type="predicted"/>
<evidence type="ECO:0000313" key="1">
    <source>
        <dbReference type="EMBL" id="SPD74539.1"/>
    </source>
</evidence>
<dbReference type="EMBL" id="OJIN01000157">
    <property type="protein sequence ID" value="SPD74539.1"/>
    <property type="molecule type" value="Genomic_DNA"/>
</dbReference>
<gene>
    <name evidence="1" type="ORF">PITCH_A240010</name>
</gene>
<dbReference type="AlphaFoldDB" id="A0A445MYP1"/>
<protein>
    <submittedName>
        <fullName evidence="1">Uncharacterized protein</fullName>
    </submittedName>
</protein>
<name>A0A445MYP1_9BACT</name>
<accession>A0A445MYP1</accession>
<reference evidence="1" key="1">
    <citation type="submission" date="2018-01" db="EMBL/GenBank/DDBJ databases">
        <authorList>
            <person name="Regsiter A."/>
            <person name="William W."/>
        </authorList>
    </citation>
    <scope>NUCLEOTIDE SEQUENCE</scope>
    <source>
        <strain evidence="1">TRIP AH-1</strain>
    </source>
</reference>
<organism evidence="1">
    <name type="scientific">uncultured Desulfobacterium sp</name>
    <dbReference type="NCBI Taxonomy" id="201089"/>
    <lineage>
        <taxon>Bacteria</taxon>
        <taxon>Pseudomonadati</taxon>
        <taxon>Thermodesulfobacteriota</taxon>
        <taxon>Desulfobacteria</taxon>
        <taxon>Desulfobacterales</taxon>
        <taxon>Desulfobacteriaceae</taxon>
        <taxon>Desulfobacterium</taxon>
        <taxon>environmental samples</taxon>
    </lineage>
</organism>
<sequence>MRVMGLEPFECAVSWIEFEAIQAGGNDVN</sequence>